<accession>A0A382T164</accession>
<evidence type="ECO:0000313" key="1">
    <source>
        <dbReference type="EMBL" id="SVD15552.1"/>
    </source>
</evidence>
<name>A0A382T164_9ZZZZ</name>
<reference evidence="1" key="1">
    <citation type="submission" date="2018-05" db="EMBL/GenBank/DDBJ databases">
        <authorList>
            <person name="Lanie J.A."/>
            <person name="Ng W.-L."/>
            <person name="Kazmierczak K.M."/>
            <person name="Andrzejewski T.M."/>
            <person name="Davidsen T.M."/>
            <person name="Wayne K.J."/>
            <person name="Tettelin H."/>
            <person name="Glass J.I."/>
            <person name="Rusch D."/>
            <person name="Podicherti R."/>
            <person name="Tsui H.-C.T."/>
            <person name="Winkler M.E."/>
        </authorList>
    </citation>
    <scope>NUCLEOTIDE SEQUENCE</scope>
</reference>
<protein>
    <submittedName>
        <fullName evidence="1">Uncharacterized protein</fullName>
    </submittedName>
</protein>
<sequence>MNNISSYSLLLEGEKALKKISQTPRLDSELLLAKVLKV</sequence>
<feature type="non-terminal residue" evidence="1">
    <location>
        <position position="38"/>
    </location>
</feature>
<dbReference type="EMBL" id="UINC01132929">
    <property type="protein sequence ID" value="SVD15552.1"/>
    <property type="molecule type" value="Genomic_DNA"/>
</dbReference>
<gene>
    <name evidence="1" type="ORF">METZ01_LOCUS368406</name>
</gene>
<proteinExistence type="predicted"/>
<dbReference type="Gene3D" id="1.10.8.10">
    <property type="entry name" value="DNA helicase RuvA subunit, C-terminal domain"/>
    <property type="match status" value="1"/>
</dbReference>
<organism evidence="1">
    <name type="scientific">marine metagenome</name>
    <dbReference type="NCBI Taxonomy" id="408172"/>
    <lineage>
        <taxon>unclassified sequences</taxon>
        <taxon>metagenomes</taxon>
        <taxon>ecological metagenomes</taxon>
    </lineage>
</organism>
<dbReference type="AlphaFoldDB" id="A0A382T164"/>